<dbReference type="PANTHER" id="PTHR33116">
    <property type="entry name" value="REVERSE TRANSCRIPTASE ZINC-BINDING DOMAIN-CONTAINING PROTEIN-RELATED-RELATED"/>
    <property type="match status" value="1"/>
</dbReference>
<comment type="caution">
    <text evidence="1">The sequence shown here is derived from an EMBL/GenBank/DDBJ whole genome shotgun (WGS) entry which is preliminary data.</text>
</comment>
<organism evidence="1 2">
    <name type="scientific">Vitis vinifera</name>
    <name type="common">Grape</name>
    <dbReference type="NCBI Taxonomy" id="29760"/>
    <lineage>
        <taxon>Eukaryota</taxon>
        <taxon>Viridiplantae</taxon>
        <taxon>Streptophyta</taxon>
        <taxon>Embryophyta</taxon>
        <taxon>Tracheophyta</taxon>
        <taxon>Spermatophyta</taxon>
        <taxon>Magnoliopsida</taxon>
        <taxon>eudicotyledons</taxon>
        <taxon>Gunneridae</taxon>
        <taxon>Pentapetalae</taxon>
        <taxon>rosids</taxon>
        <taxon>Vitales</taxon>
        <taxon>Vitaceae</taxon>
        <taxon>Viteae</taxon>
        <taxon>Vitis</taxon>
    </lineage>
</organism>
<reference evidence="1 2" key="1">
    <citation type="journal article" date="2018" name="PLoS Genet.">
        <title>Population sequencing reveals clonal diversity and ancestral inbreeding in the grapevine cultivar Chardonnay.</title>
        <authorList>
            <person name="Roach M.J."/>
            <person name="Johnson D.L."/>
            <person name="Bohlmann J."/>
            <person name="van Vuuren H.J."/>
            <person name="Jones S.J."/>
            <person name="Pretorius I.S."/>
            <person name="Schmidt S.A."/>
            <person name="Borneman A.R."/>
        </authorList>
    </citation>
    <scope>NUCLEOTIDE SEQUENCE [LARGE SCALE GENOMIC DNA]</scope>
    <source>
        <strain evidence="2">cv. Chardonnay</strain>
        <tissue evidence="1">Leaf</tissue>
    </source>
</reference>
<evidence type="ECO:0000313" key="1">
    <source>
        <dbReference type="EMBL" id="RVW42055.1"/>
    </source>
</evidence>
<dbReference type="PANTHER" id="PTHR33116:SF78">
    <property type="entry name" value="OS12G0587133 PROTEIN"/>
    <property type="match status" value="1"/>
</dbReference>
<protein>
    <submittedName>
        <fullName evidence="1">Putative ribonuclease H protein</fullName>
    </submittedName>
</protein>
<dbReference type="EMBL" id="QGNW01001416">
    <property type="protein sequence ID" value="RVW42055.1"/>
    <property type="molecule type" value="Genomic_DNA"/>
</dbReference>
<sequence length="343" mass="38737">MWFEAISRLKVNLCKTEAIPVEEGIPMETLASVLGCKIWSLPTSYLGLPLGAPYKSTRVWDVVEERFRKRLSLWKRQYLSKGGQLTLLKSTLSSLPTYFLSLFVIPKKMCARLEKIQRDFLWGGGALENRPHLVSWKVICATKKDGGLGIRNLAIFNKALLGKWLWRFANENESLWKQIISSKYDLQEGGWCSKGVRDRYGVGVWKAIRNGWENFRSHSRFIVGDGTRVKFWKDLWCENQSLEDVFPILFNLSVNKEGWEVGEVGSLLSKLHPLTIRKGVDDFSDGKRTKNGTPFQSSLFIAHSQGALDPPSRLELFGHLGFQLGLASLVGKRLGAGCSPMIA</sequence>
<proteinExistence type="predicted"/>
<dbReference type="AlphaFoldDB" id="A0A438E2V6"/>
<name>A0A438E2V6_VITVI</name>
<evidence type="ECO:0000313" key="2">
    <source>
        <dbReference type="Proteomes" id="UP000288805"/>
    </source>
</evidence>
<dbReference type="Proteomes" id="UP000288805">
    <property type="component" value="Unassembled WGS sequence"/>
</dbReference>
<accession>A0A438E2V6</accession>
<gene>
    <name evidence="1" type="primary">VvCHDh000004_1284</name>
    <name evidence="1" type="ORF">CK203_093318</name>
</gene>